<proteinExistence type="predicted"/>
<accession>A0A2P2QRB1</accession>
<dbReference type="AlphaFoldDB" id="A0A2P2QRB1"/>
<sequence>MLYLLRCFAASLHLRSYAYKPSRVNSSWCVPISTS</sequence>
<protein>
    <submittedName>
        <fullName evidence="1">Uncharacterized protein</fullName>
    </submittedName>
</protein>
<organism evidence="1">
    <name type="scientific">Rhizophora mucronata</name>
    <name type="common">Asiatic mangrove</name>
    <dbReference type="NCBI Taxonomy" id="61149"/>
    <lineage>
        <taxon>Eukaryota</taxon>
        <taxon>Viridiplantae</taxon>
        <taxon>Streptophyta</taxon>
        <taxon>Embryophyta</taxon>
        <taxon>Tracheophyta</taxon>
        <taxon>Spermatophyta</taxon>
        <taxon>Magnoliopsida</taxon>
        <taxon>eudicotyledons</taxon>
        <taxon>Gunneridae</taxon>
        <taxon>Pentapetalae</taxon>
        <taxon>rosids</taxon>
        <taxon>fabids</taxon>
        <taxon>Malpighiales</taxon>
        <taxon>Rhizophoraceae</taxon>
        <taxon>Rhizophora</taxon>
    </lineage>
</organism>
<name>A0A2P2QRB1_RHIMU</name>
<reference evidence="1" key="1">
    <citation type="submission" date="2018-02" db="EMBL/GenBank/DDBJ databases">
        <title>Rhizophora mucronata_Transcriptome.</title>
        <authorList>
            <person name="Meera S.P."/>
            <person name="Sreeshan A."/>
            <person name="Augustine A."/>
        </authorList>
    </citation>
    <scope>NUCLEOTIDE SEQUENCE</scope>
    <source>
        <tissue evidence="1">Leaf</tissue>
    </source>
</reference>
<dbReference type="EMBL" id="GGEC01089046">
    <property type="protein sequence ID" value="MBX69530.1"/>
    <property type="molecule type" value="Transcribed_RNA"/>
</dbReference>
<evidence type="ECO:0000313" key="1">
    <source>
        <dbReference type="EMBL" id="MBX69530.1"/>
    </source>
</evidence>